<dbReference type="EMBL" id="AP028217">
    <property type="protein sequence ID" value="BEI93763.1"/>
    <property type="molecule type" value="Genomic_DNA"/>
</dbReference>
<reference evidence="1" key="1">
    <citation type="journal article" date="2023" name="BMC Genomics">
        <title>Chromosome-level genome assemblies of Cutaneotrichosporon spp. (Trichosporonales, Basidiomycota) reveal imbalanced evolution between nucleotide sequences and chromosome synteny.</title>
        <authorList>
            <person name="Kobayashi Y."/>
            <person name="Kayamori A."/>
            <person name="Aoki K."/>
            <person name="Shiwa Y."/>
            <person name="Matsutani M."/>
            <person name="Fujita N."/>
            <person name="Sugita T."/>
            <person name="Iwasaki W."/>
            <person name="Tanaka N."/>
            <person name="Takashima M."/>
        </authorList>
    </citation>
    <scope>NUCLEOTIDE SEQUENCE</scope>
    <source>
        <strain evidence="1">HIS019</strain>
    </source>
</reference>
<dbReference type="AlphaFoldDB" id="A0AA48L8D2"/>
<protein>
    <submittedName>
        <fullName evidence="1">Uncharacterized protein</fullName>
    </submittedName>
</protein>
<sequence>MFDDEWNNPHSHCLLSSDDVQFFVPLEELMLWSPIFNPQGWVTHVPYPSHALRAALDLLKHYKFPEFPRNTFDSLRSAALLARMVREMGLVPAIRRLTKGVEDRLRDGSIHVLLSVIIATHLRDEELVVMCIQCRFEDHTGERGWGGPYWAPPLAKDEVCALFPQWAECALTDALQWKYETNVPSKTHVEADLDSVPNKTHVEADLEKAERAFRDCSARWKEHGFSEEGPVGSIGVPWPFSKHRPSP</sequence>
<organism evidence="1 2">
    <name type="scientific">Cutaneotrichosporon cavernicola</name>
    <dbReference type="NCBI Taxonomy" id="279322"/>
    <lineage>
        <taxon>Eukaryota</taxon>
        <taxon>Fungi</taxon>
        <taxon>Dikarya</taxon>
        <taxon>Basidiomycota</taxon>
        <taxon>Agaricomycotina</taxon>
        <taxon>Tremellomycetes</taxon>
        <taxon>Trichosporonales</taxon>
        <taxon>Trichosporonaceae</taxon>
        <taxon>Cutaneotrichosporon</taxon>
    </lineage>
</organism>
<dbReference type="RefSeq" id="XP_060459028.1">
    <property type="nucleotide sequence ID" value="XM_060602656.1"/>
</dbReference>
<evidence type="ECO:0000313" key="1">
    <source>
        <dbReference type="EMBL" id="BEI93763.1"/>
    </source>
</evidence>
<proteinExistence type="predicted"/>
<evidence type="ECO:0000313" key="2">
    <source>
        <dbReference type="Proteomes" id="UP001233271"/>
    </source>
</evidence>
<accession>A0AA48L8D2</accession>
<dbReference type="KEGG" id="ccac:CcaHIS019_0602220"/>
<name>A0AA48L8D2_9TREE</name>
<gene>
    <name evidence="1" type="ORF">CcaverHIS019_0602220</name>
</gene>
<keyword evidence="2" id="KW-1185">Reference proteome</keyword>
<dbReference type="Proteomes" id="UP001233271">
    <property type="component" value="Chromosome 6"/>
</dbReference>
<dbReference type="GeneID" id="85497633"/>